<feature type="compositionally biased region" description="Basic residues" evidence="7">
    <location>
        <begin position="296"/>
        <end position="307"/>
    </location>
</feature>
<dbReference type="Pfam" id="PF00271">
    <property type="entry name" value="Helicase_C"/>
    <property type="match status" value="1"/>
</dbReference>
<dbReference type="HOGENOM" id="CLU_002499_0_0_1"/>
<sequence>MDSSSGPIVLSTSSSDSSSSSDRSASASSSDSESSAVEIVSGPAKSALEVFFRDRWWTVDSIREEEASSGAYIVRCVEFEKKDVRIDLQCIRLSSRRASDEDCILLKEGVDVCVFARHPQTNVKAWHDANIDKVHKRPHDTKCDCRIIVKLYSIGDKVTDLTTLKHKPETVGIARIKILQAPNHIDFEEVVQAAIQPGLAKRVWSRDVGSIKSKHDGSRYGLGIQRHRHHHHDHHHRHGCYELEVIDDDSSSDDFEALLDAELRPTEVVDSDEEDYVDRLNERTYVSPRKPVQGVRRSKEKAKKTKRPGNEQTLRHREKSSSRRDALKDKTPKVKKKSKSLKRKREDDRATRGDRASAHRKKSRKRTETDIYTHLAEEDLEKEQGYLVSLEDYWNRKHVSFEPEPTMEEKILREMEMVFPRKTEEDEAPRMSSFDDICEVHDYVLNELVGLICSVCGYVGIPIEEMAPHPDWSFRLPQNVLENPDPFIRRPELNDLNDDLADDPYFPSTDTRRSLHAHQRRAVRFMKRNIVDEEGGCILAHAPGTGKTFATVYFYLKYKEIMAGCRLLVLCPKMVQNVWREEFRKSQMETPFFLSSRKSRRLEVLSRWHRQRGVLVMGFTLFMKMSLKKEYRSYMLESPELVILDEGHTLRSNGTLLRNAVMNMKTKLRILLSGTLFQNTFEELFNLIFLARPNFIQQLQMEDRARRWFIKEIGRKFDDGHGHREMQAAQMKLVKMTQGFTDHYTGAILTEVLPGLRDYEITTAMTELQHKLVAAVAGTLEMDITRTRISIHPLLRSAEAAGGDFSAVAAEVVDVRASMKTAFVMKLIELCQCANEKVLVFGEFLAPFHLLLRMLELERGWSRDKEVVFLHGALVTEERHELMDRFNAEGSEARVCLASIRACAEGITLVGASRVVLLHPVWNPAQTNQAISRAFRLGQKRKVFVYRLVTEVETVKNSRTKWKDFCSEAIFETAGSAAPRPQEPASLSAEEIFSEDKLLAQIHAEGMVLRVCYRDHFFEQGENQTPGSQ</sequence>
<dbReference type="CDD" id="cd18793">
    <property type="entry name" value="SF2_C_SNF"/>
    <property type="match status" value="1"/>
</dbReference>
<name>D8RGP3_SELML</name>
<keyword evidence="5" id="KW-0067">ATP-binding</keyword>
<evidence type="ECO:0000313" key="11">
    <source>
        <dbReference type="Proteomes" id="UP000001514"/>
    </source>
</evidence>
<protein>
    <recommendedName>
        <fullName evidence="12">SNF2 family DNA-dependent ATPase</fullName>
    </recommendedName>
</protein>
<feature type="domain" description="Helicase ATP-binding" evidence="8">
    <location>
        <begin position="528"/>
        <end position="694"/>
    </location>
</feature>
<dbReference type="Gene3D" id="3.40.50.10810">
    <property type="entry name" value="Tandem AAA-ATPase domain"/>
    <property type="match status" value="1"/>
</dbReference>
<organism evidence="11">
    <name type="scientific">Selaginella moellendorffii</name>
    <name type="common">Spikemoss</name>
    <dbReference type="NCBI Taxonomy" id="88036"/>
    <lineage>
        <taxon>Eukaryota</taxon>
        <taxon>Viridiplantae</taxon>
        <taxon>Streptophyta</taxon>
        <taxon>Embryophyta</taxon>
        <taxon>Tracheophyta</taxon>
        <taxon>Lycopodiopsida</taxon>
        <taxon>Selaginellales</taxon>
        <taxon>Selaginellaceae</taxon>
        <taxon>Selaginella</taxon>
    </lineage>
</organism>
<evidence type="ECO:0008006" key="12">
    <source>
        <dbReference type="Google" id="ProtNLM"/>
    </source>
</evidence>
<dbReference type="GO" id="GO:0080188">
    <property type="term" value="P:gene silencing by siRNA-directed DNA methylation"/>
    <property type="evidence" value="ECO:0007669"/>
    <property type="project" value="InterPro"/>
</dbReference>
<reference evidence="10 11" key="1">
    <citation type="journal article" date="2011" name="Science">
        <title>The Selaginella genome identifies genetic changes associated with the evolution of vascular plants.</title>
        <authorList>
            <person name="Banks J.A."/>
            <person name="Nishiyama T."/>
            <person name="Hasebe M."/>
            <person name="Bowman J.L."/>
            <person name="Gribskov M."/>
            <person name="dePamphilis C."/>
            <person name="Albert V.A."/>
            <person name="Aono N."/>
            <person name="Aoyama T."/>
            <person name="Ambrose B.A."/>
            <person name="Ashton N.W."/>
            <person name="Axtell M.J."/>
            <person name="Barker E."/>
            <person name="Barker M.S."/>
            <person name="Bennetzen J.L."/>
            <person name="Bonawitz N.D."/>
            <person name="Chapple C."/>
            <person name="Cheng C."/>
            <person name="Correa L.G."/>
            <person name="Dacre M."/>
            <person name="DeBarry J."/>
            <person name="Dreyer I."/>
            <person name="Elias M."/>
            <person name="Engstrom E.M."/>
            <person name="Estelle M."/>
            <person name="Feng L."/>
            <person name="Finet C."/>
            <person name="Floyd S.K."/>
            <person name="Frommer W.B."/>
            <person name="Fujita T."/>
            <person name="Gramzow L."/>
            <person name="Gutensohn M."/>
            <person name="Harholt J."/>
            <person name="Hattori M."/>
            <person name="Heyl A."/>
            <person name="Hirai T."/>
            <person name="Hiwatashi Y."/>
            <person name="Ishikawa M."/>
            <person name="Iwata M."/>
            <person name="Karol K.G."/>
            <person name="Koehler B."/>
            <person name="Kolukisaoglu U."/>
            <person name="Kubo M."/>
            <person name="Kurata T."/>
            <person name="Lalonde S."/>
            <person name="Li K."/>
            <person name="Li Y."/>
            <person name="Litt A."/>
            <person name="Lyons E."/>
            <person name="Manning G."/>
            <person name="Maruyama T."/>
            <person name="Michael T.P."/>
            <person name="Mikami K."/>
            <person name="Miyazaki S."/>
            <person name="Morinaga S."/>
            <person name="Murata T."/>
            <person name="Mueller-Roeber B."/>
            <person name="Nelson D.R."/>
            <person name="Obara M."/>
            <person name="Oguri Y."/>
            <person name="Olmstead R.G."/>
            <person name="Onodera N."/>
            <person name="Petersen B.L."/>
            <person name="Pils B."/>
            <person name="Prigge M."/>
            <person name="Rensing S.A."/>
            <person name="Riano-Pachon D.M."/>
            <person name="Roberts A.W."/>
            <person name="Sato Y."/>
            <person name="Scheller H.V."/>
            <person name="Schulz B."/>
            <person name="Schulz C."/>
            <person name="Shakirov E.V."/>
            <person name="Shibagaki N."/>
            <person name="Shinohara N."/>
            <person name="Shippen D.E."/>
            <person name="Soerensen I."/>
            <person name="Sotooka R."/>
            <person name="Sugimoto N."/>
            <person name="Sugita M."/>
            <person name="Sumikawa N."/>
            <person name="Tanurdzic M."/>
            <person name="Theissen G."/>
            <person name="Ulvskov P."/>
            <person name="Wakazuki S."/>
            <person name="Weng J.K."/>
            <person name="Willats W.W."/>
            <person name="Wipf D."/>
            <person name="Wolf P.G."/>
            <person name="Yang L."/>
            <person name="Zimmer A.D."/>
            <person name="Zhu Q."/>
            <person name="Mitros T."/>
            <person name="Hellsten U."/>
            <person name="Loque D."/>
            <person name="Otillar R."/>
            <person name="Salamov A."/>
            <person name="Schmutz J."/>
            <person name="Shapiro H."/>
            <person name="Lindquist E."/>
            <person name="Lucas S."/>
            <person name="Rokhsar D."/>
            <person name="Grigoriev I.V."/>
        </authorList>
    </citation>
    <scope>NUCLEOTIDE SEQUENCE [LARGE SCALE GENOMIC DNA]</scope>
</reference>
<dbReference type="InterPro" id="IPR014001">
    <property type="entry name" value="Helicase_ATP-bd"/>
</dbReference>
<evidence type="ECO:0000256" key="3">
    <source>
        <dbReference type="ARBA" id="ARBA00022801"/>
    </source>
</evidence>
<dbReference type="InterPro" id="IPR044567">
    <property type="entry name" value="CLSY/DRD1"/>
</dbReference>
<comment type="subcellular location">
    <subcellularLocation>
        <location evidence="1">Nucleus</location>
    </subcellularLocation>
</comment>
<dbReference type="InParanoid" id="D8RGP3"/>
<dbReference type="Gene3D" id="3.40.50.300">
    <property type="entry name" value="P-loop containing nucleotide triphosphate hydrolases"/>
    <property type="match status" value="1"/>
</dbReference>
<feature type="compositionally biased region" description="Low complexity" evidence="7">
    <location>
        <begin position="11"/>
        <end position="36"/>
    </location>
</feature>
<keyword evidence="2" id="KW-0547">Nucleotide-binding</keyword>
<evidence type="ECO:0000256" key="7">
    <source>
        <dbReference type="SAM" id="MobiDB-lite"/>
    </source>
</evidence>
<dbReference type="KEGG" id="smo:SELMODRAFT_441121"/>
<dbReference type="AlphaFoldDB" id="D8RGP3"/>
<dbReference type="PANTHER" id="PTHR45821:SF2">
    <property type="entry name" value="SNF2 DOMAIN-CONTAINING PROTEIN CLASSY 2"/>
    <property type="match status" value="1"/>
</dbReference>
<proteinExistence type="predicted"/>
<dbReference type="FunCoup" id="D8RGP3">
    <property type="interactions" value="182"/>
</dbReference>
<evidence type="ECO:0000313" key="10">
    <source>
        <dbReference type="EMBL" id="EFJ28397.1"/>
    </source>
</evidence>
<dbReference type="Pfam" id="PF00176">
    <property type="entry name" value="SNF2-rel_dom"/>
    <property type="match status" value="1"/>
</dbReference>
<keyword evidence="6" id="KW-0539">Nucleus</keyword>
<dbReference type="GO" id="GO:0005524">
    <property type="term" value="F:ATP binding"/>
    <property type="evidence" value="ECO:0007669"/>
    <property type="project" value="UniProtKB-KW"/>
</dbReference>
<dbReference type="SUPFAM" id="SSF52540">
    <property type="entry name" value="P-loop containing nucleoside triphosphate hydrolases"/>
    <property type="match status" value="2"/>
</dbReference>
<evidence type="ECO:0000256" key="2">
    <source>
        <dbReference type="ARBA" id="ARBA00022741"/>
    </source>
</evidence>
<dbReference type="PANTHER" id="PTHR45821">
    <property type="entry name" value="SNF2 DOMAIN-CONTAINING PROTEIN CLASSY 2-RELATED"/>
    <property type="match status" value="1"/>
</dbReference>
<dbReference type="InterPro" id="IPR032001">
    <property type="entry name" value="SAWADEE_dom"/>
</dbReference>
<dbReference type="PROSITE" id="PS51192">
    <property type="entry name" value="HELICASE_ATP_BIND_1"/>
    <property type="match status" value="1"/>
</dbReference>
<evidence type="ECO:0000256" key="5">
    <source>
        <dbReference type="ARBA" id="ARBA00022840"/>
    </source>
</evidence>
<dbReference type="eggNOG" id="KOG0390">
    <property type="taxonomic scope" value="Eukaryota"/>
</dbReference>
<evidence type="ECO:0000256" key="6">
    <source>
        <dbReference type="ARBA" id="ARBA00023242"/>
    </source>
</evidence>
<dbReference type="SMART" id="SM00490">
    <property type="entry name" value="HELICc"/>
    <property type="match status" value="1"/>
</dbReference>
<dbReference type="Proteomes" id="UP000001514">
    <property type="component" value="Unassembled WGS sequence"/>
</dbReference>
<dbReference type="STRING" id="88036.D8RGP3"/>
<dbReference type="SMART" id="SM00487">
    <property type="entry name" value="DEXDc"/>
    <property type="match status" value="1"/>
</dbReference>
<feature type="domain" description="Helicase C-terminal" evidence="9">
    <location>
        <begin position="823"/>
        <end position="1000"/>
    </location>
</feature>
<dbReference type="InterPro" id="IPR000330">
    <property type="entry name" value="SNF2_N"/>
</dbReference>
<feature type="compositionally biased region" description="Basic and acidic residues" evidence="7">
    <location>
        <begin position="313"/>
        <end position="332"/>
    </location>
</feature>
<feature type="region of interest" description="Disordered" evidence="7">
    <location>
        <begin position="269"/>
        <end position="370"/>
    </location>
</feature>
<feature type="compositionally biased region" description="Basic and acidic residues" evidence="7">
    <location>
        <begin position="344"/>
        <end position="357"/>
    </location>
</feature>
<dbReference type="EMBL" id="GL377579">
    <property type="protein sequence ID" value="EFJ28397.1"/>
    <property type="molecule type" value="Genomic_DNA"/>
</dbReference>
<keyword evidence="11" id="KW-1185">Reference proteome</keyword>
<dbReference type="InterPro" id="IPR027417">
    <property type="entry name" value="P-loop_NTPase"/>
</dbReference>
<dbReference type="GO" id="GO:0016787">
    <property type="term" value="F:hydrolase activity"/>
    <property type="evidence" value="ECO:0007669"/>
    <property type="project" value="UniProtKB-KW"/>
</dbReference>
<dbReference type="Gramene" id="EFJ28397">
    <property type="protein sequence ID" value="EFJ28397"/>
    <property type="gene ID" value="SELMODRAFT_441121"/>
</dbReference>
<evidence type="ECO:0000256" key="4">
    <source>
        <dbReference type="ARBA" id="ARBA00022806"/>
    </source>
</evidence>
<accession>D8RGP3</accession>
<dbReference type="GO" id="GO:0005634">
    <property type="term" value="C:nucleus"/>
    <property type="evidence" value="ECO:0007669"/>
    <property type="project" value="UniProtKB-SubCell"/>
</dbReference>
<dbReference type="InterPro" id="IPR001650">
    <property type="entry name" value="Helicase_C-like"/>
</dbReference>
<dbReference type="OMA" id="YRWESSE"/>
<evidence type="ECO:0000259" key="9">
    <source>
        <dbReference type="PROSITE" id="PS51194"/>
    </source>
</evidence>
<evidence type="ECO:0000256" key="1">
    <source>
        <dbReference type="ARBA" id="ARBA00004123"/>
    </source>
</evidence>
<dbReference type="PROSITE" id="PS51194">
    <property type="entry name" value="HELICASE_CTER"/>
    <property type="match status" value="1"/>
</dbReference>
<evidence type="ECO:0000259" key="8">
    <source>
        <dbReference type="PROSITE" id="PS51192"/>
    </source>
</evidence>
<keyword evidence="4" id="KW-0347">Helicase</keyword>
<dbReference type="Pfam" id="PF16719">
    <property type="entry name" value="SAWADEE"/>
    <property type="match status" value="1"/>
</dbReference>
<feature type="compositionally biased region" description="Basic residues" evidence="7">
    <location>
        <begin position="333"/>
        <end position="343"/>
    </location>
</feature>
<dbReference type="GO" id="GO:0004386">
    <property type="term" value="F:helicase activity"/>
    <property type="evidence" value="ECO:0007669"/>
    <property type="project" value="UniProtKB-KW"/>
</dbReference>
<keyword evidence="3" id="KW-0378">Hydrolase</keyword>
<feature type="region of interest" description="Disordered" evidence="7">
    <location>
        <begin position="1"/>
        <end position="36"/>
    </location>
</feature>
<dbReference type="InterPro" id="IPR038718">
    <property type="entry name" value="SNF2-like_sf"/>
</dbReference>
<dbReference type="InterPro" id="IPR049730">
    <property type="entry name" value="SNF2/RAD54-like_C"/>
</dbReference>
<gene>
    <name evidence="10" type="ORF">SELMODRAFT_441121</name>
</gene>
<dbReference type="GO" id="GO:0003682">
    <property type="term" value="F:chromatin binding"/>
    <property type="evidence" value="ECO:0007669"/>
    <property type="project" value="InterPro"/>
</dbReference>